<dbReference type="PANTHER" id="PTHR48063">
    <property type="entry name" value="LRR RECEPTOR-LIKE KINASE"/>
    <property type="match status" value="1"/>
</dbReference>
<keyword evidence="8" id="KW-0675">Receptor</keyword>
<feature type="transmembrane region" description="Helical" evidence="10">
    <location>
        <begin position="224"/>
        <end position="251"/>
    </location>
</feature>
<feature type="chain" id="PRO_5033879569" description="Leucine-rich repeat-containing N-terminal plant-type domain-containing protein" evidence="11">
    <location>
        <begin position="33"/>
        <end position="259"/>
    </location>
</feature>
<keyword evidence="15" id="KW-1185">Reference proteome</keyword>
<evidence type="ECO:0000259" key="12">
    <source>
        <dbReference type="Pfam" id="PF08263"/>
    </source>
</evidence>
<evidence type="ECO:0000256" key="8">
    <source>
        <dbReference type="ARBA" id="ARBA00023170"/>
    </source>
</evidence>
<feature type="signal peptide" evidence="11">
    <location>
        <begin position="1"/>
        <end position="32"/>
    </location>
</feature>
<keyword evidence="7 10" id="KW-0472">Membrane</keyword>
<dbReference type="Pfam" id="PF08263">
    <property type="entry name" value="LRRNT_2"/>
    <property type="match status" value="1"/>
</dbReference>
<dbReference type="FunFam" id="3.80.10.10:FF:000129">
    <property type="entry name" value="Leucine-rich repeat receptor-like kinase"/>
    <property type="match status" value="1"/>
</dbReference>
<evidence type="ECO:0000256" key="6">
    <source>
        <dbReference type="ARBA" id="ARBA00022989"/>
    </source>
</evidence>
<dbReference type="InterPro" id="IPR001611">
    <property type="entry name" value="Leu-rich_rpt"/>
</dbReference>
<evidence type="ECO:0000256" key="9">
    <source>
        <dbReference type="ARBA" id="ARBA00023180"/>
    </source>
</evidence>
<accession>A0A6D2K9G4</accession>
<dbReference type="AlphaFoldDB" id="A0A6D2K9G4"/>
<dbReference type="GO" id="GO:0016020">
    <property type="term" value="C:membrane"/>
    <property type="evidence" value="ECO:0007669"/>
    <property type="project" value="UniProtKB-SubCell"/>
</dbReference>
<evidence type="ECO:0000256" key="1">
    <source>
        <dbReference type="ARBA" id="ARBA00004479"/>
    </source>
</evidence>
<dbReference type="EMBL" id="CACVBM020001730">
    <property type="protein sequence ID" value="CAA7058729.1"/>
    <property type="molecule type" value="Genomic_DNA"/>
</dbReference>
<evidence type="ECO:0000256" key="7">
    <source>
        <dbReference type="ARBA" id="ARBA00023136"/>
    </source>
</evidence>
<dbReference type="InterPro" id="IPR013210">
    <property type="entry name" value="LRR_N_plant-typ"/>
</dbReference>
<reference evidence="13 15" key="1">
    <citation type="submission" date="2020-01" db="EMBL/GenBank/DDBJ databases">
        <authorList>
            <person name="Mishra B."/>
        </authorList>
    </citation>
    <scope>NUCLEOTIDE SEQUENCE [LARGE SCALE GENOMIC DNA]</scope>
</reference>
<evidence type="ECO:0000313" key="15">
    <source>
        <dbReference type="Proteomes" id="UP000467841"/>
    </source>
</evidence>
<keyword evidence="4 11" id="KW-0732">Signal</keyword>
<keyword evidence="2" id="KW-0433">Leucine-rich repeat</keyword>
<evidence type="ECO:0000256" key="3">
    <source>
        <dbReference type="ARBA" id="ARBA00022692"/>
    </source>
</evidence>
<keyword evidence="3 10" id="KW-0812">Transmembrane</keyword>
<gene>
    <name evidence="13" type="ORF">MERR_LOCUS38178</name>
    <name evidence="14" type="ORF">MERR_LOCUS45965</name>
</gene>
<dbReference type="SUPFAM" id="SSF52058">
    <property type="entry name" value="L domain-like"/>
    <property type="match status" value="1"/>
</dbReference>
<keyword evidence="9" id="KW-0325">Glycoprotein</keyword>
<evidence type="ECO:0000313" key="14">
    <source>
        <dbReference type="EMBL" id="CAA7058729.1"/>
    </source>
</evidence>
<evidence type="ECO:0000256" key="2">
    <source>
        <dbReference type="ARBA" id="ARBA00022614"/>
    </source>
</evidence>
<dbReference type="InterPro" id="IPR032675">
    <property type="entry name" value="LRR_dom_sf"/>
</dbReference>
<evidence type="ECO:0000256" key="4">
    <source>
        <dbReference type="ARBA" id="ARBA00022729"/>
    </source>
</evidence>
<sequence>MLLKLLMVAKLVRTVLIQNCLWVLLVSSLTRATDSDINCLKTIKSQLKDPNRHLSNWVIGDDTSQGFICKFRGVRCFYDGINTVISIDLGGFGLEGELPSGLKECSSLQHLDLSGNKLYGNLPPQVFSFLPFLVTLDLSNNSFSGEIPGNFSANVYLTTLLLDHNHFTGEIPPTLAWLLRFSVSHNNLIGPIPRFTYANISASDFSNNPGLCGFPLDPCSDISLFSIASITAACAAAVCFPLGAAIGWFCVGERHKQRP</sequence>
<evidence type="ECO:0000313" key="13">
    <source>
        <dbReference type="EMBL" id="CAA7050943.1"/>
    </source>
</evidence>
<dbReference type="Gene3D" id="3.80.10.10">
    <property type="entry name" value="Ribonuclease Inhibitor"/>
    <property type="match status" value="1"/>
</dbReference>
<evidence type="ECO:0000256" key="11">
    <source>
        <dbReference type="SAM" id="SignalP"/>
    </source>
</evidence>
<dbReference type="Pfam" id="PF13855">
    <property type="entry name" value="LRR_8"/>
    <property type="match status" value="1"/>
</dbReference>
<dbReference type="OrthoDB" id="1057355at2759"/>
<dbReference type="Proteomes" id="UP000467841">
    <property type="component" value="Unassembled WGS sequence"/>
</dbReference>
<evidence type="ECO:0000256" key="10">
    <source>
        <dbReference type="SAM" id="Phobius"/>
    </source>
</evidence>
<organism evidence="13 15">
    <name type="scientific">Microthlaspi erraticum</name>
    <dbReference type="NCBI Taxonomy" id="1685480"/>
    <lineage>
        <taxon>Eukaryota</taxon>
        <taxon>Viridiplantae</taxon>
        <taxon>Streptophyta</taxon>
        <taxon>Embryophyta</taxon>
        <taxon>Tracheophyta</taxon>
        <taxon>Spermatophyta</taxon>
        <taxon>Magnoliopsida</taxon>
        <taxon>eudicotyledons</taxon>
        <taxon>Gunneridae</taxon>
        <taxon>Pentapetalae</taxon>
        <taxon>rosids</taxon>
        <taxon>malvids</taxon>
        <taxon>Brassicales</taxon>
        <taxon>Brassicaceae</taxon>
        <taxon>Coluteocarpeae</taxon>
        <taxon>Microthlaspi</taxon>
    </lineage>
</organism>
<keyword evidence="5" id="KW-0677">Repeat</keyword>
<dbReference type="EMBL" id="CACVBM020001462">
    <property type="protein sequence ID" value="CAA7050943.1"/>
    <property type="molecule type" value="Genomic_DNA"/>
</dbReference>
<name>A0A6D2K9G4_9BRAS</name>
<comment type="subcellular location">
    <subcellularLocation>
        <location evidence="1">Membrane</location>
        <topology evidence="1">Single-pass type I membrane protein</topology>
    </subcellularLocation>
</comment>
<keyword evidence="6 10" id="KW-1133">Transmembrane helix</keyword>
<proteinExistence type="predicted"/>
<evidence type="ECO:0000256" key="5">
    <source>
        <dbReference type="ARBA" id="ARBA00022737"/>
    </source>
</evidence>
<feature type="domain" description="Leucine-rich repeat-containing N-terminal plant-type" evidence="12">
    <location>
        <begin position="34"/>
        <end position="76"/>
    </location>
</feature>
<protein>
    <recommendedName>
        <fullName evidence="12">Leucine-rich repeat-containing N-terminal plant-type domain-containing protein</fullName>
    </recommendedName>
</protein>
<dbReference type="InterPro" id="IPR046956">
    <property type="entry name" value="RLP23-like"/>
</dbReference>
<dbReference type="PANTHER" id="PTHR48063:SF93">
    <property type="entry name" value="LEUCINE-RICH REPEAT-CONTAINING N-TERMINAL PLANT-TYPE DOMAIN-CONTAINING PROTEIN"/>
    <property type="match status" value="1"/>
</dbReference>